<dbReference type="SUPFAM" id="SSF51445">
    <property type="entry name" value="(Trans)glycosidases"/>
    <property type="match status" value="1"/>
</dbReference>
<dbReference type="InterPro" id="IPR017853">
    <property type="entry name" value="GH"/>
</dbReference>
<keyword evidence="4" id="KW-0378">Hydrolase</keyword>
<dbReference type="GO" id="GO:0009254">
    <property type="term" value="P:peptidoglycan turnover"/>
    <property type="evidence" value="ECO:0007669"/>
    <property type="project" value="TreeGrafter"/>
</dbReference>
<evidence type="ECO:0000313" key="8">
    <source>
        <dbReference type="Proteomes" id="UP000564644"/>
    </source>
</evidence>
<protein>
    <recommendedName>
        <fullName evidence="3">beta-N-acetylhexosaminidase</fullName>
        <ecNumber evidence="3">3.2.1.52</ecNumber>
    </recommendedName>
</protein>
<keyword evidence="8" id="KW-1185">Reference proteome</keyword>
<evidence type="ECO:0000256" key="1">
    <source>
        <dbReference type="ARBA" id="ARBA00001231"/>
    </source>
</evidence>
<comment type="catalytic activity">
    <reaction evidence="1">
        <text>Hydrolysis of terminal non-reducing N-acetyl-D-hexosamine residues in N-acetyl-beta-D-hexosaminides.</text>
        <dbReference type="EC" id="3.2.1.52"/>
    </reaction>
</comment>
<reference evidence="7 8" key="1">
    <citation type="submission" date="2020-08" db="EMBL/GenBank/DDBJ databases">
        <title>Cohnella phylogeny.</title>
        <authorList>
            <person name="Dunlap C."/>
        </authorList>
    </citation>
    <scope>NUCLEOTIDE SEQUENCE [LARGE SCALE GENOMIC DNA]</scope>
    <source>
        <strain evidence="7 8">CBP 2801</strain>
    </source>
</reference>
<dbReference type="RefSeq" id="WP_185130390.1">
    <property type="nucleotide sequence ID" value="NZ_JACJVO010000021.1"/>
</dbReference>
<feature type="domain" description="Glycoside hydrolase family 3 N-terminal" evidence="6">
    <location>
        <begin position="8"/>
        <end position="332"/>
    </location>
</feature>
<dbReference type="PANTHER" id="PTHR30480">
    <property type="entry name" value="BETA-HEXOSAMINIDASE-RELATED"/>
    <property type="match status" value="1"/>
</dbReference>
<evidence type="ECO:0000256" key="4">
    <source>
        <dbReference type="ARBA" id="ARBA00022801"/>
    </source>
</evidence>
<evidence type="ECO:0000256" key="3">
    <source>
        <dbReference type="ARBA" id="ARBA00012663"/>
    </source>
</evidence>
<comment type="caution">
    <text evidence="7">The sequence shown here is derived from an EMBL/GenBank/DDBJ whole genome shotgun (WGS) entry which is preliminary data.</text>
</comment>
<dbReference type="GO" id="GO:0005975">
    <property type="term" value="P:carbohydrate metabolic process"/>
    <property type="evidence" value="ECO:0007669"/>
    <property type="project" value="InterPro"/>
</dbReference>
<dbReference type="EMBL" id="JACJVO010000021">
    <property type="protein sequence ID" value="MBB6732732.1"/>
    <property type="molecule type" value="Genomic_DNA"/>
</dbReference>
<keyword evidence="5" id="KW-0326">Glycosidase</keyword>
<evidence type="ECO:0000256" key="2">
    <source>
        <dbReference type="ARBA" id="ARBA00005336"/>
    </source>
</evidence>
<dbReference type="EC" id="3.2.1.52" evidence="3"/>
<dbReference type="PRINTS" id="PR00133">
    <property type="entry name" value="GLHYDRLASE3"/>
</dbReference>
<accession>A0A7X0SMK6</accession>
<gene>
    <name evidence="7" type="ORF">H7C18_17580</name>
</gene>
<organism evidence="7 8">
    <name type="scientific">Cohnella zeiphila</name>
    <dbReference type="NCBI Taxonomy" id="2761120"/>
    <lineage>
        <taxon>Bacteria</taxon>
        <taxon>Bacillati</taxon>
        <taxon>Bacillota</taxon>
        <taxon>Bacilli</taxon>
        <taxon>Bacillales</taxon>
        <taxon>Paenibacillaceae</taxon>
        <taxon>Cohnella</taxon>
    </lineage>
</organism>
<sequence>MRLSDLSLEEKVGQMFAVNHLGTGMTAISRTLIEERRVGGIFLGTDCLEEPQQVHRLTTELQRAALGTRLGIPLFISADFIAGAGCKLRRGAVHFPKNRALAVSEDEALAYESGRITAAESLAMGVNFNYSPVVDINNNPDNPVIGTHSFGENKEIVSRLGSAVIRGYQEHGLIATAKHFPGHGDTHVDSHEDLPVLPFDRQRLESFEFVPFRRAVETGVEAVMVGHMAAPALDPSGLPASLSHAITTGILRETLGFNGLVVTDGLSMRGVTKRFTMEEACIRAVAAGADILLATVPSGELALSLIDAVLKAVRDGRLEERRIDESVERILAVKRKYGLLPEEFELRPFDPAATNRESDRAVSLAAARKAVTPIHGMRPLAKDGRLPEAVTLIRDAQAARFADLLRSAGALADEIVVDAESRLPDAIAGTNGSGMVIVSAGYPKPMRKEVLEACRESLMRRARSVWIHFGSPYDADFLWGVPMLLLYDSTADLHQAAAEYVLGRRRTE</sequence>
<dbReference type="InterPro" id="IPR036962">
    <property type="entry name" value="Glyco_hydro_3_N_sf"/>
</dbReference>
<dbReference type="InterPro" id="IPR050226">
    <property type="entry name" value="NagZ_Beta-hexosaminidase"/>
</dbReference>
<evidence type="ECO:0000259" key="6">
    <source>
        <dbReference type="Pfam" id="PF00933"/>
    </source>
</evidence>
<dbReference type="Proteomes" id="UP000564644">
    <property type="component" value="Unassembled WGS sequence"/>
</dbReference>
<dbReference type="Gene3D" id="3.20.20.300">
    <property type="entry name" value="Glycoside hydrolase, family 3, N-terminal domain"/>
    <property type="match status" value="1"/>
</dbReference>
<dbReference type="InterPro" id="IPR001764">
    <property type="entry name" value="Glyco_hydro_3_N"/>
</dbReference>
<dbReference type="AlphaFoldDB" id="A0A7X0SMK6"/>
<dbReference type="Pfam" id="PF00933">
    <property type="entry name" value="Glyco_hydro_3"/>
    <property type="match status" value="1"/>
</dbReference>
<comment type="similarity">
    <text evidence="2">Belongs to the glycosyl hydrolase 3 family.</text>
</comment>
<evidence type="ECO:0000313" key="7">
    <source>
        <dbReference type="EMBL" id="MBB6732732.1"/>
    </source>
</evidence>
<dbReference type="PANTHER" id="PTHR30480:SF13">
    <property type="entry name" value="BETA-HEXOSAMINIDASE"/>
    <property type="match status" value="1"/>
</dbReference>
<name>A0A7X0SMK6_9BACL</name>
<proteinExistence type="inferred from homology"/>
<dbReference type="GO" id="GO:0004563">
    <property type="term" value="F:beta-N-acetylhexosaminidase activity"/>
    <property type="evidence" value="ECO:0007669"/>
    <property type="project" value="UniProtKB-EC"/>
</dbReference>
<evidence type="ECO:0000256" key="5">
    <source>
        <dbReference type="ARBA" id="ARBA00023295"/>
    </source>
</evidence>